<dbReference type="InterPro" id="IPR015877">
    <property type="entry name" value="MAT1_centre"/>
</dbReference>
<organism evidence="12 13">
    <name type="scientific">Triangularia setosa</name>
    <dbReference type="NCBI Taxonomy" id="2587417"/>
    <lineage>
        <taxon>Eukaryota</taxon>
        <taxon>Fungi</taxon>
        <taxon>Dikarya</taxon>
        <taxon>Ascomycota</taxon>
        <taxon>Pezizomycotina</taxon>
        <taxon>Sordariomycetes</taxon>
        <taxon>Sordariomycetidae</taxon>
        <taxon>Sordariales</taxon>
        <taxon>Podosporaceae</taxon>
        <taxon>Triangularia</taxon>
    </lineage>
</organism>
<proteinExistence type="predicted"/>
<name>A0AAN6WIA7_9PEZI</name>
<feature type="region of interest" description="Disordered" evidence="10">
    <location>
        <begin position="65"/>
        <end position="84"/>
    </location>
</feature>
<dbReference type="InterPro" id="IPR004575">
    <property type="entry name" value="MAT1/Tfb3"/>
</dbReference>
<keyword evidence="5" id="KW-0862">Zinc</keyword>
<dbReference type="PROSITE" id="PS00518">
    <property type="entry name" value="ZF_RING_1"/>
    <property type="match status" value="1"/>
</dbReference>
<evidence type="ECO:0000256" key="3">
    <source>
        <dbReference type="ARBA" id="ARBA00022723"/>
    </source>
</evidence>
<reference evidence="12" key="2">
    <citation type="submission" date="2023-05" db="EMBL/GenBank/DDBJ databases">
        <authorList>
            <consortium name="Lawrence Berkeley National Laboratory"/>
            <person name="Steindorff A."/>
            <person name="Hensen N."/>
            <person name="Bonometti L."/>
            <person name="Westerberg I."/>
            <person name="Brannstrom I.O."/>
            <person name="Guillou S."/>
            <person name="Cros-Aarteil S."/>
            <person name="Calhoun S."/>
            <person name="Haridas S."/>
            <person name="Kuo A."/>
            <person name="Mondo S."/>
            <person name="Pangilinan J."/>
            <person name="Riley R."/>
            <person name="Labutti K."/>
            <person name="Andreopoulos B."/>
            <person name="Lipzen A."/>
            <person name="Chen C."/>
            <person name="Yanf M."/>
            <person name="Daum C."/>
            <person name="Ng V."/>
            <person name="Clum A."/>
            <person name="Ohm R."/>
            <person name="Martin F."/>
            <person name="Silar P."/>
            <person name="Natvig D."/>
            <person name="Lalanne C."/>
            <person name="Gautier V."/>
            <person name="Ament-Velasquez S.L."/>
            <person name="Kruys A."/>
            <person name="Hutchinson M.I."/>
            <person name="Powell A.J."/>
            <person name="Barry K."/>
            <person name="Miller A.N."/>
            <person name="Grigoriev I.V."/>
            <person name="Debuchy R."/>
            <person name="Gladieux P."/>
            <person name="Thoren M.H."/>
            <person name="Johannesson H."/>
        </authorList>
    </citation>
    <scope>NUCLEOTIDE SEQUENCE</scope>
    <source>
        <strain evidence="12">CBS 892.96</strain>
    </source>
</reference>
<keyword evidence="13" id="KW-1185">Reference proteome</keyword>
<feature type="domain" description="RING-type" evidence="11">
    <location>
        <begin position="96"/>
        <end position="138"/>
    </location>
</feature>
<dbReference type="PROSITE" id="PS50089">
    <property type="entry name" value="ZF_RING_2"/>
    <property type="match status" value="1"/>
</dbReference>
<gene>
    <name evidence="12" type="ORF">QBC36DRAFT_373958</name>
</gene>
<dbReference type="CDD" id="cd16573">
    <property type="entry name" value="RING-HC_TFB3-like"/>
    <property type="match status" value="1"/>
</dbReference>
<evidence type="ECO:0000256" key="1">
    <source>
        <dbReference type="ARBA" id="ARBA00004123"/>
    </source>
</evidence>
<dbReference type="GO" id="GO:0006357">
    <property type="term" value="P:regulation of transcription by RNA polymerase II"/>
    <property type="evidence" value="ECO:0007669"/>
    <property type="project" value="TreeGrafter"/>
</dbReference>
<evidence type="ECO:0000256" key="5">
    <source>
        <dbReference type="ARBA" id="ARBA00022833"/>
    </source>
</evidence>
<accession>A0AAN6WIA7</accession>
<dbReference type="PANTHER" id="PTHR12683:SF13">
    <property type="entry name" value="CDK-ACTIVATING KINASE ASSEMBLY FACTOR MAT1"/>
    <property type="match status" value="1"/>
</dbReference>
<dbReference type="SUPFAM" id="SSF57850">
    <property type="entry name" value="RING/U-box"/>
    <property type="match status" value="1"/>
</dbReference>
<evidence type="ECO:0000256" key="4">
    <source>
        <dbReference type="ARBA" id="ARBA00022771"/>
    </source>
</evidence>
<evidence type="ECO:0000259" key="11">
    <source>
        <dbReference type="PROSITE" id="PS50089"/>
    </source>
</evidence>
<comment type="subcellular location">
    <subcellularLocation>
        <location evidence="1">Nucleus</location>
    </subcellularLocation>
</comment>
<dbReference type="InterPro" id="IPR001841">
    <property type="entry name" value="Znf_RING"/>
</dbReference>
<keyword evidence="4 9" id="KW-0863">Zinc-finger</keyword>
<dbReference type="Gene3D" id="3.30.40.10">
    <property type="entry name" value="Zinc/RING finger domain, C3HC4 (zinc finger)"/>
    <property type="match status" value="1"/>
</dbReference>
<dbReference type="EMBL" id="MU866084">
    <property type="protein sequence ID" value="KAK4181741.1"/>
    <property type="molecule type" value="Genomic_DNA"/>
</dbReference>
<evidence type="ECO:0000256" key="6">
    <source>
        <dbReference type="ARBA" id="ARBA00023242"/>
    </source>
</evidence>
<dbReference type="Pfam" id="PF06391">
    <property type="entry name" value="MAT1"/>
    <property type="match status" value="1"/>
</dbReference>
<evidence type="ECO:0000256" key="7">
    <source>
        <dbReference type="ARBA" id="ARBA00029873"/>
    </source>
</evidence>
<dbReference type="Pfam" id="PF17121">
    <property type="entry name" value="zf-C3HC4_5"/>
    <property type="match status" value="1"/>
</dbReference>
<evidence type="ECO:0000256" key="9">
    <source>
        <dbReference type="PROSITE-ProRule" id="PRU00175"/>
    </source>
</evidence>
<dbReference type="InterPro" id="IPR013083">
    <property type="entry name" value="Znf_RING/FYVE/PHD"/>
</dbReference>
<evidence type="ECO:0000256" key="8">
    <source>
        <dbReference type="ARBA" id="ARBA00033277"/>
    </source>
</evidence>
<comment type="caution">
    <text evidence="12">The sequence shown here is derived from an EMBL/GenBank/DDBJ whole genome shotgun (WGS) entry which is preliminary data.</text>
</comment>
<sequence>MAGPPTDKVNRAFPLDNFAINNTIPRSTSQHHTIRVDSEERPLPTDIIPLNKPNRTTKFAIMASRKPPTTSRPGGVIAAPTTTSSGLPTLSSDDMCPICKTIRYLNRDMEFLINPECYHSMCSACVNRLFNDGPNQCPYAGCHRTLRRKGFRSAFFGDLSVEREVDIRRRVAQVFNQVEDDFQTLRDYNNYLQMVEDLTFDLVNGDEATKRKAEGELQAWEAEHKTEIERNRRAGKEQDEQSRRRLAAEREAARQRRLDAIKEAEEEKLEKIKIKEMEIDSLERGGPLPDQQRVQLKRRGNKAVEAAANLATAASTTTATAAGDGVGKLSIRGLKEKKKEPRPEGPYDPFGGLDLQPSRYKIHAGLKHPNVDKYRGDQAHVTGGYSFEEYTSRAMFEAFAGLGVFIEDEKEVGIGLVASEVVGMGAAMAAVGGDAGNRMDLD</sequence>
<feature type="region of interest" description="Disordered" evidence="10">
    <location>
        <begin position="223"/>
        <end position="246"/>
    </location>
</feature>
<dbReference type="GO" id="GO:0005675">
    <property type="term" value="C:transcription factor TFIIH holo complex"/>
    <property type="evidence" value="ECO:0007669"/>
    <property type="project" value="InterPro"/>
</dbReference>
<keyword evidence="6" id="KW-0539">Nucleus</keyword>
<dbReference type="Proteomes" id="UP001302321">
    <property type="component" value="Unassembled WGS sequence"/>
</dbReference>
<dbReference type="AlphaFoldDB" id="A0AAN6WIA7"/>
<dbReference type="NCBIfam" id="TIGR00570">
    <property type="entry name" value="cdk7"/>
    <property type="match status" value="1"/>
</dbReference>
<dbReference type="GO" id="GO:0061575">
    <property type="term" value="F:cyclin-dependent protein serine/threonine kinase activator activity"/>
    <property type="evidence" value="ECO:0007669"/>
    <property type="project" value="InterPro"/>
</dbReference>
<keyword evidence="3" id="KW-0479">Metal-binding</keyword>
<reference evidence="12" key="1">
    <citation type="journal article" date="2023" name="Mol. Phylogenet. Evol.">
        <title>Genome-scale phylogeny and comparative genomics of the fungal order Sordariales.</title>
        <authorList>
            <person name="Hensen N."/>
            <person name="Bonometti L."/>
            <person name="Westerberg I."/>
            <person name="Brannstrom I.O."/>
            <person name="Guillou S."/>
            <person name="Cros-Aarteil S."/>
            <person name="Calhoun S."/>
            <person name="Haridas S."/>
            <person name="Kuo A."/>
            <person name="Mondo S."/>
            <person name="Pangilinan J."/>
            <person name="Riley R."/>
            <person name="LaButti K."/>
            <person name="Andreopoulos B."/>
            <person name="Lipzen A."/>
            <person name="Chen C."/>
            <person name="Yan M."/>
            <person name="Daum C."/>
            <person name="Ng V."/>
            <person name="Clum A."/>
            <person name="Steindorff A."/>
            <person name="Ohm R.A."/>
            <person name="Martin F."/>
            <person name="Silar P."/>
            <person name="Natvig D.O."/>
            <person name="Lalanne C."/>
            <person name="Gautier V."/>
            <person name="Ament-Velasquez S.L."/>
            <person name="Kruys A."/>
            <person name="Hutchinson M.I."/>
            <person name="Powell A.J."/>
            <person name="Barry K."/>
            <person name="Miller A.N."/>
            <person name="Grigoriev I.V."/>
            <person name="Debuchy R."/>
            <person name="Gladieux P."/>
            <person name="Hiltunen Thoren M."/>
            <person name="Johannesson H."/>
        </authorList>
    </citation>
    <scope>NUCLEOTIDE SEQUENCE</scope>
    <source>
        <strain evidence="12">CBS 892.96</strain>
    </source>
</reference>
<protein>
    <recommendedName>
        <fullName evidence="2">RNA polymerase II transcription factor B subunit 3</fullName>
    </recommendedName>
    <alternativeName>
        <fullName evidence="8">RNA polymerase II transcription factor B 38 kDa subunit</fullName>
    </alternativeName>
    <alternativeName>
        <fullName evidence="7">RNA polymerase II transcription factor B p38 subunit</fullName>
    </alternativeName>
</protein>
<dbReference type="GO" id="GO:0008270">
    <property type="term" value="F:zinc ion binding"/>
    <property type="evidence" value="ECO:0007669"/>
    <property type="project" value="UniProtKB-KW"/>
</dbReference>
<evidence type="ECO:0000256" key="2">
    <source>
        <dbReference type="ARBA" id="ARBA00022257"/>
    </source>
</evidence>
<dbReference type="InterPro" id="IPR017907">
    <property type="entry name" value="Znf_RING_CS"/>
</dbReference>
<evidence type="ECO:0000313" key="13">
    <source>
        <dbReference type="Proteomes" id="UP001302321"/>
    </source>
</evidence>
<dbReference type="PANTHER" id="PTHR12683">
    <property type="entry name" value="CDK-ACTIVATING KINASE ASSEMBLY FACTOR MAT1"/>
    <property type="match status" value="1"/>
</dbReference>
<evidence type="ECO:0000256" key="10">
    <source>
        <dbReference type="SAM" id="MobiDB-lite"/>
    </source>
</evidence>
<dbReference type="GO" id="GO:0006289">
    <property type="term" value="P:nucleotide-excision repair"/>
    <property type="evidence" value="ECO:0007669"/>
    <property type="project" value="InterPro"/>
</dbReference>
<evidence type="ECO:0000313" key="12">
    <source>
        <dbReference type="EMBL" id="KAK4181741.1"/>
    </source>
</evidence>